<name>A0A1L8RE73_9ENTE</name>
<keyword evidence="3" id="KW-1185">Reference proteome</keyword>
<evidence type="ECO:0000313" key="3">
    <source>
        <dbReference type="Proteomes" id="UP000181884"/>
    </source>
</evidence>
<protein>
    <recommendedName>
        <fullName evidence="1">Mga helix-turn-helix domain-containing protein</fullName>
    </recommendedName>
</protein>
<feature type="domain" description="Mga helix-turn-helix" evidence="1">
    <location>
        <begin position="79"/>
        <end position="158"/>
    </location>
</feature>
<evidence type="ECO:0000259" key="1">
    <source>
        <dbReference type="Pfam" id="PF05043"/>
    </source>
</evidence>
<dbReference type="STRING" id="214095.RU97_GL002106"/>
<comment type="caution">
    <text evidence="2">The sequence shown here is derived from an EMBL/GenBank/DDBJ whole genome shotgun (WGS) entry which is preliminary data.</text>
</comment>
<organism evidence="2 3">
    <name type="scientific">Enterococcus canis</name>
    <dbReference type="NCBI Taxonomy" id="214095"/>
    <lineage>
        <taxon>Bacteria</taxon>
        <taxon>Bacillati</taxon>
        <taxon>Bacillota</taxon>
        <taxon>Bacilli</taxon>
        <taxon>Lactobacillales</taxon>
        <taxon>Enterococcaceae</taxon>
        <taxon>Enterococcus</taxon>
    </lineage>
</organism>
<dbReference type="Pfam" id="PF05043">
    <property type="entry name" value="Mga"/>
    <property type="match status" value="1"/>
</dbReference>
<proteinExistence type="predicted"/>
<accession>A0A1L8RE73</accession>
<sequence>MLGKQERRKLELFQVMSKLSLEQCTIHYLQSLTVHSYSRVKTLVESIELDLRNFFASDLQLLDAQGIQLARLQAFRYEDYYNRLVLSGVPYMVVKAMLVAPEMDLNAFCQHYYYSPSSVKRKTAGLAAYVGEYGLKLNLAQLELVGDERFVRMVFYSLLWLAGKQLPPEEQQVAGRPTFMGALQPYLPNGESIAGEHQLGLLYDVCSYRFQKGHYIETPAKYETYLKRLDFTTVYPTWQATTAVQQAETDFVLYWLTAIPNFYDYTDPRLAKMVTYITQQPLNGLIQRLVDAVRSQFPEDFFWQDTCFWGNLTNIVLLYYQVEKPVPIMFDLVRDIERPHFRTWHEAKQLFQLFFQAEAERTDAWLRACLPEMAELLADVVEYSLKQAGQTKKLRVALIAESNVLITDQLLNFVTNLGFVEITALNHDSQAVDAIIATSRRLIPNMFTQPSFVVQPTRQKMQDLELYYQLVTLWYEKNQL</sequence>
<gene>
    <name evidence="2" type="ORF">RU97_GL002106</name>
</gene>
<dbReference type="Proteomes" id="UP000181884">
    <property type="component" value="Unassembled WGS sequence"/>
</dbReference>
<dbReference type="EMBL" id="JXKH01000005">
    <property type="protein sequence ID" value="OJG18033.1"/>
    <property type="molecule type" value="Genomic_DNA"/>
</dbReference>
<reference evidence="2 3" key="1">
    <citation type="submission" date="2014-12" db="EMBL/GenBank/DDBJ databases">
        <title>Draft genome sequences of 29 type strains of Enterococci.</title>
        <authorList>
            <person name="Zhong Z."/>
            <person name="Sun Z."/>
            <person name="Liu W."/>
            <person name="Zhang W."/>
            <person name="Zhang H."/>
        </authorList>
    </citation>
    <scope>NUCLEOTIDE SEQUENCE [LARGE SCALE GENOMIC DNA]</scope>
    <source>
        <strain evidence="2 3">DSM 17029</strain>
    </source>
</reference>
<dbReference type="InterPro" id="IPR007737">
    <property type="entry name" value="Mga_HTH"/>
</dbReference>
<dbReference type="AlphaFoldDB" id="A0A1L8RE73"/>
<evidence type="ECO:0000313" key="2">
    <source>
        <dbReference type="EMBL" id="OJG18033.1"/>
    </source>
</evidence>